<comment type="caution">
    <text evidence="1">The sequence shown here is derived from an EMBL/GenBank/DDBJ whole genome shotgun (WGS) entry which is preliminary data.</text>
</comment>
<gene>
    <name evidence="1" type="ORF">KIN20_003997</name>
</gene>
<organism evidence="1 2">
    <name type="scientific">Parelaphostrongylus tenuis</name>
    <name type="common">Meningeal worm</name>
    <dbReference type="NCBI Taxonomy" id="148309"/>
    <lineage>
        <taxon>Eukaryota</taxon>
        <taxon>Metazoa</taxon>
        <taxon>Ecdysozoa</taxon>
        <taxon>Nematoda</taxon>
        <taxon>Chromadorea</taxon>
        <taxon>Rhabditida</taxon>
        <taxon>Rhabditina</taxon>
        <taxon>Rhabditomorpha</taxon>
        <taxon>Strongyloidea</taxon>
        <taxon>Metastrongylidae</taxon>
        <taxon>Parelaphostrongylus</taxon>
    </lineage>
</organism>
<evidence type="ECO:0000313" key="2">
    <source>
        <dbReference type="Proteomes" id="UP001196413"/>
    </source>
</evidence>
<sequence length="127" mass="14140">MKQSGCIIVVNTVTGICNVEDRDAQMCTASDMAKKVTISAIPGDHLTISKTLSFEKPSLLFKFVEKKIYSNHGRRHGELVQNDVAKCSEHSSLNVGIRSVWIAFLLGKSHCRQKLILSRYAPETDTF</sequence>
<dbReference type="Proteomes" id="UP001196413">
    <property type="component" value="Unassembled WGS sequence"/>
</dbReference>
<keyword evidence="2" id="KW-1185">Reference proteome</keyword>
<name>A0AAD5LXQ3_PARTN</name>
<protein>
    <submittedName>
        <fullName evidence="1">Uncharacterized protein</fullName>
    </submittedName>
</protein>
<evidence type="ECO:0000313" key="1">
    <source>
        <dbReference type="EMBL" id="KAJ1348647.1"/>
    </source>
</evidence>
<proteinExistence type="predicted"/>
<dbReference type="AlphaFoldDB" id="A0AAD5LXQ3"/>
<reference evidence="1" key="1">
    <citation type="submission" date="2021-06" db="EMBL/GenBank/DDBJ databases">
        <title>Parelaphostrongylus tenuis whole genome reference sequence.</title>
        <authorList>
            <person name="Garwood T.J."/>
            <person name="Larsen P.A."/>
            <person name="Fountain-Jones N.M."/>
            <person name="Garbe J.R."/>
            <person name="Macchietto M.G."/>
            <person name="Kania S.A."/>
            <person name="Gerhold R.W."/>
            <person name="Richards J.E."/>
            <person name="Wolf T.M."/>
        </authorList>
    </citation>
    <scope>NUCLEOTIDE SEQUENCE</scope>
    <source>
        <strain evidence="1">MNPRO001-30</strain>
        <tissue evidence="1">Meninges</tissue>
    </source>
</reference>
<accession>A0AAD5LXQ3</accession>
<dbReference type="EMBL" id="JAHQIW010000532">
    <property type="protein sequence ID" value="KAJ1348647.1"/>
    <property type="molecule type" value="Genomic_DNA"/>
</dbReference>